<accession>A0ABS3ZAM5</accession>
<keyword evidence="6 11" id="KW-0798">TonB box</keyword>
<keyword evidence="12" id="KW-0732">Signal</keyword>
<dbReference type="InterPro" id="IPR037066">
    <property type="entry name" value="Plug_dom_sf"/>
</dbReference>
<evidence type="ECO:0000313" key="16">
    <source>
        <dbReference type="Proteomes" id="UP000810171"/>
    </source>
</evidence>
<keyword evidence="9 10" id="KW-0998">Cell outer membrane</keyword>
<feature type="signal peptide" evidence="12">
    <location>
        <begin position="1"/>
        <end position="27"/>
    </location>
</feature>
<reference evidence="15 16" key="1">
    <citation type="submission" date="2020-09" db="EMBL/GenBank/DDBJ databases">
        <authorList>
            <person name="Tanuku N.R.S."/>
        </authorList>
    </citation>
    <scope>NUCLEOTIDE SEQUENCE [LARGE SCALE GENOMIC DNA]</scope>
    <source>
        <strain evidence="15 16">AK62</strain>
    </source>
</reference>
<keyword evidence="8 15" id="KW-0675">Receptor</keyword>
<evidence type="ECO:0000256" key="11">
    <source>
        <dbReference type="RuleBase" id="RU003357"/>
    </source>
</evidence>
<dbReference type="Pfam" id="PF07715">
    <property type="entry name" value="Plug"/>
    <property type="match status" value="1"/>
</dbReference>
<keyword evidence="3 10" id="KW-0813">Transport</keyword>
<dbReference type="InterPro" id="IPR039426">
    <property type="entry name" value="TonB-dep_rcpt-like"/>
</dbReference>
<dbReference type="EMBL" id="JACVEW010000011">
    <property type="protein sequence ID" value="MBP0048756.1"/>
    <property type="molecule type" value="Genomic_DNA"/>
</dbReference>
<keyword evidence="7 10" id="KW-0472">Membrane</keyword>
<dbReference type="InterPro" id="IPR036942">
    <property type="entry name" value="Beta-barrel_TonB_sf"/>
</dbReference>
<dbReference type="RefSeq" id="WP_209287375.1">
    <property type="nucleotide sequence ID" value="NZ_JACVEW010000011.1"/>
</dbReference>
<evidence type="ECO:0000256" key="4">
    <source>
        <dbReference type="ARBA" id="ARBA00022452"/>
    </source>
</evidence>
<evidence type="ECO:0000256" key="2">
    <source>
        <dbReference type="ARBA" id="ARBA00009810"/>
    </source>
</evidence>
<evidence type="ECO:0000256" key="1">
    <source>
        <dbReference type="ARBA" id="ARBA00004571"/>
    </source>
</evidence>
<name>A0ABS3ZAM5_9GAMM</name>
<evidence type="ECO:0000259" key="13">
    <source>
        <dbReference type="Pfam" id="PF00593"/>
    </source>
</evidence>
<dbReference type="PANTHER" id="PTHR32552">
    <property type="entry name" value="FERRICHROME IRON RECEPTOR-RELATED"/>
    <property type="match status" value="1"/>
</dbReference>
<evidence type="ECO:0000256" key="7">
    <source>
        <dbReference type="ARBA" id="ARBA00023136"/>
    </source>
</evidence>
<dbReference type="Pfam" id="PF00593">
    <property type="entry name" value="TonB_dep_Rec_b-barrel"/>
    <property type="match status" value="1"/>
</dbReference>
<evidence type="ECO:0000256" key="5">
    <source>
        <dbReference type="ARBA" id="ARBA00022692"/>
    </source>
</evidence>
<feature type="chain" id="PRO_5046778119" evidence="12">
    <location>
        <begin position="28"/>
        <end position="697"/>
    </location>
</feature>
<dbReference type="Gene3D" id="2.170.130.10">
    <property type="entry name" value="TonB-dependent receptor, plug domain"/>
    <property type="match status" value="1"/>
</dbReference>
<keyword evidence="4 10" id="KW-1134">Transmembrane beta strand</keyword>
<evidence type="ECO:0000256" key="6">
    <source>
        <dbReference type="ARBA" id="ARBA00023077"/>
    </source>
</evidence>
<evidence type="ECO:0000256" key="3">
    <source>
        <dbReference type="ARBA" id="ARBA00022448"/>
    </source>
</evidence>
<gene>
    <name evidence="15" type="ORF">H9C73_08395</name>
</gene>
<dbReference type="SUPFAM" id="SSF56935">
    <property type="entry name" value="Porins"/>
    <property type="match status" value="1"/>
</dbReference>
<dbReference type="Gene3D" id="2.40.170.20">
    <property type="entry name" value="TonB-dependent receptor, beta-barrel domain"/>
    <property type="match status" value="1"/>
</dbReference>
<dbReference type="InterPro" id="IPR000531">
    <property type="entry name" value="Beta-barrel_TonB"/>
</dbReference>
<evidence type="ECO:0000256" key="8">
    <source>
        <dbReference type="ARBA" id="ARBA00023170"/>
    </source>
</evidence>
<protein>
    <submittedName>
        <fullName evidence="15">TonB-dependent siderophore receptor</fullName>
    </submittedName>
</protein>
<dbReference type="NCBIfam" id="TIGR01783">
    <property type="entry name" value="TonB-siderophor"/>
    <property type="match status" value="1"/>
</dbReference>
<comment type="caution">
    <text evidence="15">The sequence shown here is derived from an EMBL/GenBank/DDBJ whole genome shotgun (WGS) entry which is preliminary data.</text>
</comment>
<feature type="domain" description="TonB-dependent receptor-like beta-barrel" evidence="13">
    <location>
        <begin position="250"/>
        <end position="667"/>
    </location>
</feature>
<evidence type="ECO:0000256" key="9">
    <source>
        <dbReference type="ARBA" id="ARBA00023237"/>
    </source>
</evidence>
<dbReference type="Proteomes" id="UP000810171">
    <property type="component" value="Unassembled WGS sequence"/>
</dbReference>
<dbReference type="PANTHER" id="PTHR32552:SF74">
    <property type="entry name" value="HYDROXAMATE SIDEROPHORE RECEPTOR FHUE"/>
    <property type="match status" value="1"/>
</dbReference>
<evidence type="ECO:0000259" key="14">
    <source>
        <dbReference type="Pfam" id="PF07715"/>
    </source>
</evidence>
<evidence type="ECO:0000256" key="10">
    <source>
        <dbReference type="PROSITE-ProRule" id="PRU01360"/>
    </source>
</evidence>
<feature type="domain" description="TonB-dependent receptor plug" evidence="14">
    <location>
        <begin position="64"/>
        <end position="162"/>
    </location>
</feature>
<sequence>MQFKRNPLYYAVTVALATGTLSISAKAEEKSVEQDVVEIKAVASDQGYEAPVSRSATGLALSPLETPQALTSVSRQQMDDFGLDDLNAVLESTPGVSVERVETDRTYYTARGFDITNFQLDGLGVPAVYGNQMGDLDTALYERVEVLRGANGLMSGSGNPSATVNLVRKRPTRDSRVALDVTAGSWDRYRLQGDVSGTLNETGSVRGRAVLALEDKDSYLDRYEKERTLFYGVIEADLSASTLLTLGHSRQRDNADSPLWGALPMQYTNGNPTDYDPSTSTSADWSYWNNETLNTFAELQQTLGHGWVLTGRLTHTDTDSDSKLFYVYGTPDATTGTGLAAYPSRYDMQTEQIIADAQITGPLLIGGREHEMILGAQWFKSDVWDESNYGQGIGTALTEEEAFDGSYPEPAFDASVDGSEWTHKQASLYGAGRFSLTDRFNLIAGLKAVTLESEGESYGSTRNTEYDLELVPYAGLTYALNDTYTWYASYTEIFEAQEEQDQNRSLLDPLTGSTYETGLKASLFEGQAYAAVSLFQSTQQNVAELAGAFGNGQSYYRGVDGVTSQGVEVDLSGELAPGWHMNAGYTYLDIEDAEGNRTKTETPRHLVKLSSTYRLQSLPGLTLGGSVRWQDEVSSSVAEQDAYALVDMMARYEINPNLTASLNINNLTDEKYINSVRWAQAYYGAPRNAMFKLSWRY</sequence>
<comment type="subcellular location">
    <subcellularLocation>
        <location evidence="1 10">Cell outer membrane</location>
        <topology evidence="1 10">Multi-pass membrane protein</topology>
    </subcellularLocation>
</comment>
<dbReference type="InterPro" id="IPR012910">
    <property type="entry name" value="Plug_dom"/>
</dbReference>
<organism evidence="15 16">
    <name type="scientific">Marinobacterium alkalitolerans</name>
    <dbReference type="NCBI Taxonomy" id="1542925"/>
    <lineage>
        <taxon>Bacteria</taxon>
        <taxon>Pseudomonadati</taxon>
        <taxon>Pseudomonadota</taxon>
        <taxon>Gammaproteobacteria</taxon>
        <taxon>Oceanospirillales</taxon>
        <taxon>Oceanospirillaceae</taxon>
        <taxon>Marinobacterium</taxon>
    </lineage>
</organism>
<evidence type="ECO:0000313" key="15">
    <source>
        <dbReference type="EMBL" id="MBP0048756.1"/>
    </source>
</evidence>
<dbReference type="InterPro" id="IPR010105">
    <property type="entry name" value="TonB_sidphr_rcpt"/>
</dbReference>
<keyword evidence="5 10" id="KW-0812">Transmembrane</keyword>
<proteinExistence type="inferred from homology"/>
<comment type="similarity">
    <text evidence="2 10 11">Belongs to the TonB-dependent receptor family.</text>
</comment>
<dbReference type="CDD" id="cd01347">
    <property type="entry name" value="ligand_gated_channel"/>
    <property type="match status" value="1"/>
</dbReference>
<dbReference type="PROSITE" id="PS52016">
    <property type="entry name" value="TONB_DEPENDENT_REC_3"/>
    <property type="match status" value="1"/>
</dbReference>
<evidence type="ECO:0000256" key="12">
    <source>
        <dbReference type="SAM" id="SignalP"/>
    </source>
</evidence>
<keyword evidence="16" id="KW-1185">Reference proteome</keyword>